<sequence length="45" mass="4652">MAPEVTPTEARSGVVTGRVFLVLALSSIGAIAAMALAWYLIIPHG</sequence>
<gene>
    <name evidence="2" type="ORF">LJ725_22540</name>
</gene>
<keyword evidence="1" id="KW-0812">Transmembrane</keyword>
<accession>A0ABS8L0A0</accession>
<dbReference type="Proteomes" id="UP001198862">
    <property type="component" value="Unassembled WGS sequence"/>
</dbReference>
<reference evidence="2 3" key="1">
    <citation type="submission" date="2021-11" db="EMBL/GenBank/DDBJ databases">
        <authorList>
            <person name="Lee D.-H."/>
            <person name="Kim S.-B."/>
        </authorList>
    </citation>
    <scope>NUCLEOTIDE SEQUENCE [LARGE SCALE GENOMIC DNA]</scope>
    <source>
        <strain evidence="2 3">KCTC 52223</strain>
    </source>
</reference>
<proteinExistence type="predicted"/>
<feature type="transmembrane region" description="Helical" evidence="1">
    <location>
        <begin position="20"/>
        <end position="42"/>
    </location>
</feature>
<protein>
    <submittedName>
        <fullName evidence="2">Uncharacterized protein</fullName>
    </submittedName>
</protein>
<keyword evidence="1" id="KW-1133">Transmembrane helix</keyword>
<evidence type="ECO:0000256" key="1">
    <source>
        <dbReference type="SAM" id="Phobius"/>
    </source>
</evidence>
<organism evidence="2 3">
    <name type="scientific">Reyranella aquatilis</name>
    <dbReference type="NCBI Taxonomy" id="2035356"/>
    <lineage>
        <taxon>Bacteria</taxon>
        <taxon>Pseudomonadati</taxon>
        <taxon>Pseudomonadota</taxon>
        <taxon>Alphaproteobacteria</taxon>
        <taxon>Hyphomicrobiales</taxon>
        <taxon>Reyranellaceae</taxon>
        <taxon>Reyranella</taxon>
    </lineage>
</organism>
<comment type="caution">
    <text evidence="2">The sequence shown here is derived from an EMBL/GenBank/DDBJ whole genome shotgun (WGS) entry which is preliminary data.</text>
</comment>
<evidence type="ECO:0000313" key="3">
    <source>
        <dbReference type="Proteomes" id="UP001198862"/>
    </source>
</evidence>
<keyword evidence="1" id="KW-0472">Membrane</keyword>
<dbReference type="RefSeq" id="WP_230553193.1">
    <property type="nucleotide sequence ID" value="NZ_JAJISD010000011.1"/>
</dbReference>
<name>A0ABS8L0A0_9HYPH</name>
<evidence type="ECO:0000313" key="2">
    <source>
        <dbReference type="EMBL" id="MCC8431765.1"/>
    </source>
</evidence>
<keyword evidence="3" id="KW-1185">Reference proteome</keyword>
<dbReference type="EMBL" id="JAJISD010000011">
    <property type="protein sequence ID" value="MCC8431765.1"/>
    <property type="molecule type" value="Genomic_DNA"/>
</dbReference>